<evidence type="ECO:0000256" key="1">
    <source>
        <dbReference type="ARBA" id="ARBA00001961"/>
    </source>
</evidence>
<dbReference type="SMART" id="SM00702">
    <property type="entry name" value="P4Hc"/>
    <property type="match status" value="1"/>
</dbReference>
<dbReference type="GO" id="GO:0003677">
    <property type="term" value="F:DNA binding"/>
    <property type="evidence" value="ECO:0007669"/>
    <property type="project" value="UniProtKB-KW"/>
</dbReference>
<keyword evidence="10" id="KW-0238">DNA-binding</keyword>
<dbReference type="Gene3D" id="2.40.330.10">
    <property type="entry name" value="DNA-binding pseudobarrel domain"/>
    <property type="match status" value="4"/>
</dbReference>
<sequence>MARWRARRLLPLLTFVTLGMILVCFHVFTNAGSLLQLALLHRLDDPSHLMHADNDPEAAVLRLGYVKPEVISWTPRIIVFHNFLSSEECDYLMAIARPRLQISTVVDVATGKGVKSDVRTSSGMFVNSEERKSPVIQAIEKRISVFSQIPKENGELIQVLRYEASQYYRPHHDYFSDTYNLKRGGQRVATMLMYLTDGVEGGETHFPQAGEGQCSCGGNIVRGLCVKPNKGDAVLFWSMGLDGNTDPNSIHSGCPVLKGEKCVAPMLSRHEWKETLKLNLPLYAPISDELTRHWDGGAGGTALLGSPLVKVWRVQVARDAGGAFLGRGWPEFAAAHGFGAGCFLVFRHEASGGVLTFKAFDTTCCLREFSRPISAANHGGGGGGSHRPQFISVLLPPSMEKMGIPPKFVKNYISELETGSSISILLSPLCKFCRITVEKDQSSGTLFFSGGWSRFLASHGIMEYDVLLLRYEGDMVFTVKVFGPDGCQKGCKDQGTSSKQQEQSDKTTFSDTKMEEEDAPSSSRKRKRMEKKPGGEDNSKRPRSPTTSLNKAPLSMNRPVYEIGPPSWMKREISAYILSKHLTIAWTFCKAIGLWRTSEVTLRTTADEDHGLRSWQVRIMVYEIRSSGELTRGWRRFCADNRIEEGDICTFNIIETTLWHVDITRDCKDQGTSSKELEQSDKTTFSDTKMEKEDVPSSSRKRKCKDKKPDGEENSKRPKSPTTSLNKAPSPSIVYEIGPPSWLKRKISAYILSKNLCQLMSSIAILQCVPGNFCKAIELRRTSEITLRTTANEDHSLRSWQVRFLVYGKRNMLTRGWRGFCADNRIKEGDICTFNIIKTTLWHVDIMRHG</sequence>
<evidence type="ECO:0000313" key="17">
    <source>
        <dbReference type="EMBL" id="RLM65784.1"/>
    </source>
</evidence>
<evidence type="ECO:0000256" key="4">
    <source>
        <dbReference type="ARBA" id="ARBA00022723"/>
    </source>
</evidence>
<feature type="compositionally biased region" description="Polar residues" evidence="14">
    <location>
        <begin position="494"/>
        <end position="511"/>
    </location>
</feature>
<evidence type="ECO:0000256" key="5">
    <source>
        <dbReference type="ARBA" id="ARBA00022964"/>
    </source>
</evidence>
<dbReference type="PROSITE" id="PS50863">
    <property type="entry name" value="B3"/>
    <property type="match status" value="4"/>
</dbReference>
<dbReference type="Pfam" id="PF02362">
    <property type="entry name" value="B3"/>
    <property type="match status" value="4"/>
</dbReference>
<dbReference type="GO" id="GO:0005506">
    <property type="term" value="F:iron ion binding"/>
    <property type="evidence" value="ECO:0007669"/>
    <property type="project" value="InterPro"/>
</dbReference>
<keyword evidence="5" id="KW-0223">Dioxygenase</keyword>
<dbReference type="OrthoDB" id="678408at2759"/>
<evidence type="ECO:0000313" key="18">
    <source>
        <dbReference type="Proteomes" id="UP000275267"/>
    </source>
</evidence>
<evidence type="ECO:0000256" key="12">
    <source>
        <dbReference type="ARBA" id="ARBA00023242"/>
    </source>
</evidence>
<evidence type="ECO:0000256" key="7">
    <source>
        <dbReference type="ARBA" id="ARBA00023002"/>
    </source>
</evidence>
<dbReference type="SMART" id="SM01019">
    <property type="entry name" value="B3"/>
    <property type="match status" value="4"/>
</dbReference>
<dbReference type="PANTHER" id="PTHR10869">
    <property type="entry name" value="PROLYL 4-HYDROXYLASE ALPHA SUBUNIT"/>
    <property type="match status" value="1"/>
</dbReference>
<dbReference type="CDD" id="cd10017">
    <property type="entry name" value="B3_DNA"/>
    <property type="match status" value="4"/>
</dbReference>
<dbReference type="GO" id="GO:0005789">
    <property type="term" value="C:endoplasmic reticulum membrane"/>
    <property type="evidence" value="ECO:0007669"/>
    <property type="project" value="UniProtKB-SubCell"/>
</dbReference>
<evidence type="ECO:0000256" key="10">
    <source>
        <dbReference type="ARBA" id="ARBA00023125"/>
    </source>
</evidence>
<dbReference type="InterPro" id="IPR003340">
    <property type="entry name" value="B3_DNA-bd"/>
</dbReference>
<keyword evidence="11" id="KW-0804">Transcription</keyword>
<keyword evidence="12" id="KW-0539">Nucleus</keyword>
<keyword evidence="6" id="KW-0812">Transmembrane</keyword>
<evidence type="ECO:0000256" key="9">
    <source>
        <dbReference type="ARBA" id="ARBA00023015"/>
    </source>
</evidence>
<dbReference type="EMBL" id="PQIB02000015">
    <property type="protein sequence ID" value="RLM65784.1"/>
    <property type="molecule type" value="Genomic_DNA"/>
</dbReference>
<evidence type="ECO:0000259" key="16">
    <source>
        <dbReference type="PROSITE" id="PS51471"/>
    </source>
</evidence>
<dbReference type="Proteomes" id="UP000275267">
    <property type="component" value="Unassembled WGS sequence"/>
</dbReference>
<proteinExistence type="predicted"/>
<evidence type="ECO:0000256" key="3">
    <source>
        <dbReference type="ARBA" id="ARBA00004648"/>
    </source>
</evidence>
<keyword evidence="7" id="KW-0560">Oxidoreductase</keyword>
<dbReference type="Pfam" id="PF13640">
    <property type="entry name" value="2OG-FeII_Oxy_3"/>
    <property type="match status" value="1"/>
</dbReference>
<feature type="compositionally biased region" description="Basic and acidic residues" evidence="14">
    <location>
        <begin position="531"/>
        <end position="540"/>
    </location>
</feature>
<dbReference type="InterPro" id="IPR044862">
    <property type="entry name" value="Pro_4_hyd_alph_FE2OG_OXY"/>
</dbReference>
<comment type="catalytic activity">
    <reaction evidence="13">
        <text>L-prolyl-[collagen] + 2-oxoglutarate + O2 = trans-4-hydroxy-L-prolyl-[collagen] + succinate + CO2</text>
        <dbReference type="Rhea" id="RHEA:18945"/>
        <dbReference type="Rhea" id="RHEA-COMP:11676"/>
        <dbReference type="Rhea" id="RHEA-COMP:11680"/>
        <dbReference type="ChEBI" id="CHEBI:15379"/>
        <dbReference type="ChEBI" id="CHEBI:16526"/>
        <dbReference type="ChEBI" id="CHEBI:16810"/>
        <dbReference type="ChEBI" id="CHEBI:30031"/>
        <dbReference type="ChEBI" id="CHEBI:50342"/>
        <dbReference type="ChEBI" id="CHEBI:61965"/>
        <dbReference type="EC" id="1.14.11.2"/>
    </reaction>
</comment>
<evidence type="ECO:0000256" key="14">
    <source>
        <dbReference type="SAM" id="MobiDB-lite"/>
    </source>
</evidence>
<keyword evidence="18" id="KW-1185">Reference proteome</keyword>
<dbReference type="FunFam" id="2.60.120.620:FF:000015">
    <property type="entry name" value="Prolyl 4-hydroxylase 1"/>
    <property type="match status" value="1"/>
</dbReference>
<dbReference type="GO" id="GO:0004656">
    <property type="term" value="F:procollagen-proline 4-dioxygenase activity"/>
    <property type="evidence" value="ECO:0007669"/>
    <property type="project" value="UniProtKB-EC"/>
</dbReference>
<reference evidence="18" key="1">
    <citation type="journal article" date="2019" name="Nat. Commun.">
        <title>The genome of broomcorn millet.</title>
        <authorList>
            <person name="Zou C."/>
            <person name="Miki D."/>
            <person name="Li D."/>
            <person name="Tang Q."/>
            <person name="Xiao L."/>
            <person name="Rajput S."/>
            <person name="Deng P."/>
            <person name="Jia W."/>
            <person name="Huang R."/>
            <person name="Zhang M."/>
            <person name="Sun Y."/>
            <person name="Hu J."/>
            <person name="Fu X."/>
            <person name="Schnable P.S."/>
            <person name="Li F."/>
            <person name="Zhang H."/>
            <person name="Feng B."/>
            <person name="Zhu X."/>
            <person name="Liu R."/>
            <person name="Schnable J.C."/>
            <person name="Zhu J.-K."/>
            <person name="Zhang H."/>
        </authorList>
    </citation>
    <scope>NUCLEOTIDE SEQUENCE [LARGE SCALE GENOMIC DNA]</scope>
</reference>
<feature type="compositionally biased region" description="Basic and acidic residues" evidence="14">
    <location>
        <begin position="707"/>
        <end position="716"/>
    </location>
</feature>
<dbReference type="PROSITE" id="PS51471">
    <property type="entry name" value="FE2OG_OXY"/>
    <property type="match status" value="1"/>
</dbReference>
<evidence type="ECO:0000259" key="15">
    <source>
        <dbReference type="PROSITE" id="PS50863"/>
    </source>
</evidence>
<evidence type="ECO:0000256" key="11">
    <source>
        <dbReference type="ARBA" id="ARBA00023163"/>
    </source>
</evidence>
<dbReference type="InterPro" id="IPR006620">
    <property type="entry name" value="Pro_4_hyd_alph"/>
</dbReference>
<keyword evidence="9" id="KW-0805">Transcription regulation</keyword>
<feature type="compositionally biased region" description="Polar residues" evidence="14">
    <location>
        <begin position="720"/>
        <end position="729"/>
    </location>
</feature>
<gene>
    <name evidence="17" type="ORF">C2845_PM16G04430</name>
</gene>
<dbReference type="GO" id="GO:0005634">
    <property type="term" value="C:nucleus"/>
    <property type="evidence" value="ECO:0007669"/>
    <property type="project" value="UniProtKB-SubCell"/>
</dbReference>
<feature type="domain" description="TF-B3" evidence="15">
    <location>
        <begin position="387"/>
        <end position="485"/>
    </location>
</feature>
<keyword evidence="8" id="KW-0408">Iron</keyword>
<dbReference type="STRING" id="4540.A0A3L6PWP9"/>
<dbReference type="GO" id="GO:0031418">
    <property type="term" value="F:L-ascorbic acid binding"/>
    <property type="evidence" value="ECO:0007669"/>
    <property type="project" value="InterPro"/>
</dbReference>
<comment type="caution">
    <text evidence="17">The sequence shown here is derived from an EMBL/GenBank/DDBJ whole genome shotgun (WGS) entry which is preliminary data.</text>
</comment>
<dbReference type="InterPro" id="IPR015300">
    <property type="entry name" value="DNA-bd_pseudobarrel_sf"/>
</dbReference>
<feature type="region of interest" description="Disordered" evidence="14">
    <location>
        <begin position="490"/>
        <end position="553"/>
    </location>
</feature>
<evidence type="ECO:0000256" key="13">
    <source>
        <dbReference type="ARBA" id="ARBA00049169"/>
    </source>
</evidence>
<dbReference type="PANTHER" id="PTHR10869:SF42">
    <property type="entry name" value="PROLYL 4-HYDROXYLASE 1"/>
    <property type="match status" value="1"/>
</dbReference>
<comment type="subcellular location">
    <subcellularLocation>
        <location evidence="3">Endoplasmic reticulum membrane</location>
        <topology evidence="3">Single-pass type II membrane protein</topology>
    </subcellularLocation>
    <subcellularLocation>
        <location evidence="2">Nucleus</location>
    </subcellularLocation>
</comment>
<organism evidence="17 18">
    <name type="scientific">Panicum miliaceum</name>
    <name type="common">Proso millet</name>
    <name type="synonym">Broomcorn millet</name>
    <dbReference type="NCBI Taxonomy" id="4540"/>
    <lineage>
        <taxon>Eukaryota</taxon>
        <taxon>Viridiplantae</taxon>
        <taxon>Streptophyta</taxon>
        <taxon>Embryophyta</taxon>
        <taxon>Tracheophyta</taxon>
        <taxon>Spermatophyta</taxon>
        <taxon>Magnoliopsida</taxon>
        <taxon>Liliopsida</taxon>
        <taxon>Poales</taxon>
        <taxon>Poaceae</taxon>
        <taxon>PACMAD clade</taxon>
        <taxon>Panicoideae</taxon>
        <taxon>Panicodae</taxon>
        <taxon>Paniceae</taxon>
        <taxon>Panicinae</taxon>
        <taxon>Panicum</taxon>
        <taxon>Panicum sect. Panicum</taxon>
    </lineage>
</organism>
<comment type="cofactor">
    <cofactor evidence="1">
        <name>L-ascorbate</name>
        <dbReference type="ChEBI" id="CHEBI:38290"/>
    </cofactor>
</comment>
<feature type="compositionally biased region" description="Basic and acidic residues" evidence="14">
    <location>
        <begin position="670"/>
        <end position="681"/>
    </location>
</feature>
<dbReference type="SUPFAM" id="SSF101936">
    <property type="entry name" value="DNA-binding pseudobarrel domain"/>
    <property type="match status" value="4"/>
</dbReference>
<evidence type="ECO:0000256" key="6">
    <source>
        <dbReference type="ARBA" id="ARBA00022968"/>
    </source>
</evidence>
<name>A0A3L6PWP9_PANMI</name>
<feature type="region of interest" description="Disordered" evidence="14">
    <location>
        <begin position="670"/>
        <end position="731"/>
    </location>
</feature>
<protein>
    <submittedName>
        <fullName evidence="17">Prolyl 4-hydroxylase 1</fullName>
    </submittedName>
</protein>
<feature type="domain" description="TF-B3" evidence="15">
    <location>
        <begin position="613"/>
        <end position="667"/>
    </location>
</feature>
<dbReference type="Gene3D" id="2.60.120.620">
    <property type="entry name" value="q2cbj1_9rhob like domain"/>
    <property type="match status" value="1"/>
</dbReference>
<accession>A0A3L6PWP9</accession>
<feature type="domain" description="Fe2OG dioxygenase" evidence="16">
    <location>
        <begin position="153"/>
        <end position="272"/>
    </location>
</feature>
<dbReference type="AlphaFoldDB" id="A0A3L6PWP9"/>
<evidence type="ECO:0000256" key="8">
    <source>
        <dbReference type="ARBA" id="ARBA00023004"/>
    </source>
</evidence>
<feature type="domain" description="TF-B3" evidence="15">
    <location>
        <begin position="769"/>
        <end position="850"/>
    </location>
</feature>
<evidence type="ECO:0000256" key="2">
    <source>
        <dbReference type="ARBA" id="ARBA00004123"/>
    </source>
</evidence>
<keyword evidence="6" id="KW-0735">Signal-anchor</keyword>
<keyword evidence="4" id="KW-0479">Metal-binding</keyword>
<feature type="domain" description="TF-B3" evidence="15">
    <location>
        <begin position="310"/>
        <end position="363"/>
    </location>
</feature>
<dbReference type="InterPro" id="IPR045054">
    <property type="entry name" value="P4HA-like"/>
</dbReference>
<dbReference type="InterPro" id="IPR005123">
    <property type="entry name" value="Oxoglu/Fe-dep_dioxygenase_dom"/>
</dbReference>